<name>A0A9Q0M2P5_BLOTA</name>
<evidence type="ECO:0000313" key="1">
    <source>
        <dbReference type="EMBL" id="KAJ6216395.1"/>
    </source>
</evidence>
<evidence type="ECO:0000313" key="2">
    <source>
        <dbReference type="Proteomes" id="UP001142055"/>
    </source>
</evidence>
<dbReference type="AlphaFoldDB" id="A0A9Q0M2P5"/>
<sequence length="83" mass="8999">MSYVASSSRIEGGGSRSVECHLTSEPSLAFFPLPMAIADRSTLASFEMVNIVRSTLPPHLIIIMSHFGTFSIEGARKCLRSTP</sequence>
<reference evidence="1" key="1">
    <citation type="submission" date="2022-12" db="EMBL/GenBank/DDBJ databases">
        <title>Genome assemblies of Blomia tropicalis.</title>
        <authorList>
            <person name="Cui Y."/>
        </authorList>
    </citation>
    <scope>NUCLEOTIDE SEQUENCE</scope>
    <source>
        <tissue evidence="1">Adult mites</tissue>
    </source>
</reference>
<keyword evidence="2" id="KW-1185">Reference proteome</keyword>
<protein>
    <submittedName>
        <fullName evidence="1">Uncharacterized protein</fullName>
    </submittedName>
</protein>
<accession>A0A9Q0M2P5</accession>
<comment type="caution">
    <text evidence="1">The sequence shown here is derived from an EMBL/GenBank/DDBJ whole genome shotgun (WGS) entry which is preliminary data.</text>
</comment>
<dbReference type="Proteomes" id="UP001142055">
    <property type="component" value="Chromosome 3"/>
</dbReference>
<proteinExistence type="predicted"/>
<gene>
    <name evidence="1" type="ORF">RDWZM_007552</name>
</gene>
<dbReference type="EMBL" id="JAPWDV010000003">
    <property type="protein sequence ID" value="KAJ6216395.1"/>
    <property type="molecule type" value="Genomic_DNA"/>
</dbReference>
<organism evidence="1 2">
    <name type="scientific">Blomia tropicalis</name>
    <name type="common">Mite</name>
    <dbReference type="NCBI Taxonomy" id="40697"/>
    <lineage>
        <taxon>Eukaryota</taxon>
        <taxon>Metazoa</taxon>
        <taxon>Ecdysozoa</taxon>
        <taxon>Arthropoda</taxon>
        <taxon>Chelicerata</taxon>
        <taxon>Arachnida</taxon>
        <taxon>Acari</taxon>
        <taxon>Acariformes</taxon>
        <taxon>Sarcoptiformes</taxon>
        <taxon>Astigmata</taxon>
        <taxon>Glycyphagoidea</taxon>
        <taxon>Echimyopodidae</taxon>
        <taxon>Blomia</taxon>
    </lineage>
</organism>